<evidence type="ECO:0000256" key="2">
    <source>
        <dbReference type="SAM" id="MobiDB-lite"/>
    </source>
</evidence>
<accession>A0AAV7WVX3</accession>
<feature type="region of interest" description="Disordered" evidence="2">
    <location>
        <begin position="88"/>
        <end position="138"/>
    </location>
</feature>
<evidence type="ECO:0000313" key="4">
    <source>
        <dbReference type="Proteomes" id="UP001066276"/>
    </source>
</evidence>
<feature type="compositionally biased region" description="Basic and acidic residues" evidence="2">
    <location>
        <begin position="13"/>
        <end position="24"/>
    </location>
</feature>
<organism evidence="3 4">
    <name type="scientific">Pleurodeles waltl</name>
    <name type="common">Iberian ribbed newt</name>
    <dbReference type="NCBI Taxonomy" id="8319"/>
    <lineage>
        <taxon>Eukaryota</taxon>
        <taxon>Metazoa</taxon>
        <taxon>Chordata</taxon>
        <taxon>Craniata</taxon>
        <taxon>Vertebrata</taxon>
        <taxon>Euteleostomi</taxon>
        <taxon>Amphibia</taxon>
        <taxon>Batrachia</taxon>
        <taxon>Caudata</taxon>
        <taxon>Salamandroidea</taxon>
        <taxon>Salamandridae</taxon>
        <taxon>Pleurodelinae</taxon>
        <taxon>Pleurodeles</taxon>
    </lineage>
</organism>
<name>A0AAV7WVX3_PLEWA</name>
<feature type="coiled-coil region" evidence="1">
    <location>
        <begin position="139"/>
        <end position="166"/>
    </location>
</feature>
<sequence length="235" mass="27239">MTQRLPSPSLSCGEEKLRTPTRPEKEKRWMVSLAAEAAFDLEKLETYIMAQLKQFCNDFACPNKGSAKKEELQKALMAWVTAKEVVGHTEEDEEEEEVQSIHNGIVGGPVMPREKVSRAGSSVSSKGPTPEELQDRQAEREYQLELEKLKFKMEREREERKMVIEEKKILMAHELSLKELDQRSHSRRDCGSNFTVQPERRVHIPKDLVKNYKREDDIYLWFKGYESAVLMNLAP</sequence>
<dbReference type="Proteomes" id="UP001066276">
    <property type="component" value="Chromosome 1_1"/>
</dbReference>
<proteinExistence type="predicted"/>
<dbReference type="EMBL" id="JANPWB010000001">
    <property type="protein sequence ID" value="KAJ1218283.1"/>
    <property type="molecule type" value="Genomic_DNA"/>
</dbReference>
<evidence type="ECO:0000256" key="1">
    <source>
        <dbReference type="SAM" id="Coils"/>
    </source>
</evidence>
<evidence type="ECO:0000313" key="3">
    <source>
        <dbReference type="EMBL" id="KAJ1218283.1"/>
    </source>
</evidence>
<keyword evidence="4" id="KW-1185">Reference proteome</keyword>
<reference evidence="3" key="1">
    <citation type="journal article" date="2022" name="bioRxiv">
        <title>Sequencing and chromosome-scale assembly of the giantPleurodeles waltlgenome.</title>
        <authorList>
            <person name="Brown T."/>
            <person name="Elewa A."/>
            <person name="Iarovenko S."/>
            <person name="Subramanian E."/>
            <person name="Araus A.J."/>
            <person name="Petzold A."/>
            <person name="Susuki M."/>
            <person name="Suzuki K.-i.T."/>
            <person name="Hayashi T."/>
            <person name="Toyoda A."/>
            <person name="Oliveira C."/>
            <person name="Osipova E."/>
            <person name="Leigh N.D."/>
            <person name="Simon A."/>
            <person name="Yun M.H."/>
        </authorList>
    </citation>
    <scope>NUCLEOTIDE SEQUENCE</scope>
    <source>
        <strain evidence="3">20211129_DDA</strain>
        <tissue evidence="3">Liver</tissue>
    </source>
</reference>
<protein>
    <submittedName>
        <fullName evidence="3">Uncharacterized protein</fullName>
    </submittedName>
</protein>
<feature type="region of interest" description="Disordered" evidence="2">
    <location>
        <begin position="1"/>
        <end position="24"/>
    </location>
</feature>
<gene>
    <name evidence="3" type="ORF">NDU88_005866</name>
</gene>
<dbReference type="AlphaFoldDB" id="A0AAV7WVX3"/>
<keyword evidence="1" id="KW-0175">Coiled coil</keyword>
<comment type="caution">
    <text evidence="3">The sequence shown here is derived from an EMBL/GenBank/DDBJ whole genome shotgun (WGS) entry which is preliminary data.</text>
</comment>
<feature type="compositionally biased region" description="Polar residues" evidence="2">
    <location>
        <begin position="1"/>
        <end position="10"/>
    </location>
</feature>